<evidence type="ECO:0000313" key="11">
    <source>
        <dbReference type="WBParaSite" id="EVEC_0001317701-mRNA-1"/>
    </source>
</evidence>
<evidence type="ECO:0000256" key="2">
    <source>
        <dbReference type="ARBA" id="ARBA00022448"/>
    </source>
</evidence>
<dbReference type="AlphaFoldDB" id="A0A0N4VQ85"/>
<dbReference type="PRINTS" id="PR01498">
    <property type="entry name" value="SHAWCHANNEL"/>
</dbReference>
<dbReference type="SUPFAM" id="SSF54695">
    <property type="entry name" value="POZ domain"/>
    <property type="match status" value="1"/>
</dbReference>
<keyword evidence="3" id="KW-0812">Transmembrane</keyword>
<dbReference type="GO" id="GO:0001508">
    <property type="term" value="P:action potential"/>
    <property type="evidence" value="ECO:0007669"/>
    <property type="project" value="TreeGrafter"/>
</dbReference>
<evidence type="ECO:0000313" key="9">
    <source>
        <dbReference type="EMBL" id="VDD97580.1"/>
    </source>
</evidence>
<gene>
    <name evidence="9" type="ORF">EVEC_LOCUS12331</name>
</gene>
<sequence length="129" mass="15355">MHEKDEYYFERSPKLFDSIFKHYVSGHLHRPLDVCVEEFRAELNYWNISENAISPCCWRPNCCEQSKNVDADNCERKGLDYFPMVIRTPRQRIYEIFEGDGSVISNLFIFANADCEENTYKTDIKPKQR</sequence>
<dbReference type="Proteomes" id="UP000274131">
    <property type="component" value="Unassembled WGS sequence"/>
</dbReference>
<dbReference type="GO" id="GO:0051260">
    <property type="term" value="P:protein homooligomerization"/>
    <property type="evidence" value="ECO:0007669"/>
    <property type="project" value="InterPro"/>
</dbReference>
<feature type="domain" description="Potassium channel tetramerisation-type BTB" evidence="8">
    <location>
        <begin position="3"/>
        <end position="56"/>
    </location>
</feature>
<dbReference type="OrthoDB" id="296522at2759"/>
<evidence type="ECO:0000256" key="3">
    <source>
        <dbReference type="ARBA" id="ARBA00022692"/>
    </source>
</evidence>
<dbReference type="EMBL" id="UXUI01014186">
    <property type="protein sequence ID" value="VDD97580.1"/>
    <property type="molecule type" value="Genomic_DNA"/>
</dbReference>
<keyword evidence="7" id="KW-0407">Ion channel</keyword>
<evidence type="ECO:0000256" key="4">
    <source>
        <dbReference type="ARBA" id="ARBA00022989"/>
    </source>
</evidence>
<dbReference type="InterPro" id="IPR028325">
    <property type="entry name" value="VG_K_chnl"/>
</dbReference>
<keyword evidence="10" id="KW-1185">Reference proteome</keyword>
<dbReference type="InterPro" id="IPR011333">
    <property type="entry name" value="SKP1/BTB/POZ_sf"/>
</dbReference>
<accession>A0A0N4VQ85</accession>
<evidence type="ECO:0000313" key="10">
    <source>
        <dbReference type="Proteomes" id="UP000274131"/>
    </source>
</evidence>
<dbReference type="GO" id="GO:0005251">
    <property type="term" value="F:delayed rectifier potassium channel activity"/>
    <property type="evidence" value="ECO:0007669"/>
    <property type="project" value="TreeGrafter"/>
</dbReference>
<keyword evidence="6" id="KW-0472">Membrane</keyword>
<dbReference type="InterPro" id="IPR003974">
    <property type="entry name" value="K_chnl_volt-dep_Kv3"/>
</dbReference>
<proteinExistence type="predicted"/>
<dbReference type="InterPro" id="IPR003131">
    <property type="entry name" value="T1-type_BTB"/>
</dbReference>
<keyword evidence="2" id="KW-0813">Transport</keyword>
<name>A0A0N4VQ85_ENTVE</name>
<reference evidence="11" key="1">
    <citation type="submission" date="2017-02" db="UniProtKB">
        <authorList>
            <consortium name="WormBaseParasite"/>
        </authorList>
    </citation>
    <scope>IDENTIFICATION</scope>
</reference>
<protein>
    <submittedName>
        <fullName evidence="11">BTB_2 domain-containing protein</fullName>
    </submittedName>
</protein>
<evidence type="ECO:0000256" key="5">
    <source>
        <dbReference type="ARBA" id="ARBA00023065"/>
    </source>
</evidence>
<dbReference type="Gene3D" id="3.30.710.10">
    <property type="entry name" value="Potassium Channel Kv1.1, Chain A"/>
    <property type="match status" value="1"/>
</dbReference>
<reference evidence="9 10" key="2">
    <citation type="submission" date="2018-10" db="EMBL/GenBank/DDBJ databases">
        <authorList>
            <consortium name="Pathogen Informatics"/>
        </authorList>
    </citation>
    <scope>NUCLEOTIDE SEQUENCE [LARGE SCALE GENOMIC DNA]</scope>
</reference>
<keyword evidence="4" id="KW-1133">Transmembrane helix</keyword>
<evidence type="ECO:0000256" key="7">
    <source>
        <dbReference type="ARBA" id="ARBA00023303"/>
    </source>
</evidence>
<organism evidence="11">
    <name type="scientific">Enterobius vermicularis</name>
    <name type="common">Human pinworm</name>
    <dbReference type="NCBI Taxonomy" id="51028"/>
    <lineage>
        <taxon>Eukaryota</taxon>
        <taxon>Metazoa</taxon>
        <taxon>Ecdysozoa</taxon>
        <taxon>Nematoda</taxon>
        <taxon>Chromadorea</taxon>
        <taxon>Rhabditida</taxon>
        <taxon>Spirurina</taxon>
        <taxon>Oxyuridomorpha</taxon>
        <taxon>Oxyuroidea</taxon>
        <taxon>Oxyuridae</taxon>
        <taxon>Enterobius</taxon>
    </lineage>
</organism>
<dbReference type="PANTHER" id="PTHR11537:SF262">
    <property type="entry name" value="BTB DOMAIN-CONTAINING PROTEIN"/>
    <property type="match status" value="1"/>
</dbReference>
<dbReference type="WBParaSite" id="EVEC_0001317701-mRNA-1">
    <property type="protein sequence ID" value="EVEC_0001317701-mRNA-1"/>
    <property type="gene ID" value="EVEC_0001317701"/>
</dbReference>
<dbReference type="GO" id="GO:0008076">
    <property type="term" value="C:voltage-gated potassium channel complex"/>
    <property type="evidence" value="ECO:0007669"/>
    <property type="project" value="InterPro"/>
</dbReference>
<comment type="subcellular location">
    <subcellularLocation>
        <location evidence="1">Membrane</location>
        <topology evidence="1">Multi-pass membrane protein</topology>
    </subcellularLocation>
</comment>
<dbReference type="Pfam" id="PF02214">
    <property type="entry name" value="BTB_2"/>
    <property type="match status" value="1"/>
</dbReference>
<evidence type="ECO:0000256" key="1">
    <source>
        <dbReference type="ARBA" id="ARBA00004141"/>
    </source>
</evidence>
<dbReference type="STRING" id="51028.A0A0N4VQ85"/>
<evidence type="ECO:0000256" key="6">
    <source>
        <dbReference type="ARBA" id="ARBA00023136"/>
    </source>
</evidence>
<keyword evidence="5" id="KW-0406">Ion transport</keyword>
<evidence type="ECO:0000259" key="8">
    <source>
        <dbReference type="Pfam" id="PF02214"/>
    </source>
</evidence>
<dbReference type="PANTHER" id="PTHR11537">
    <property type="entry name" value="VOLTAGE-GATED POTASSIUM CHANNEL"/>
    <property type="match status" value="1"/>
</dbReference>